<dbReference type="AlphaFoldDB" id="A0A0V0QL14"/>
<feature type="compositionally biased region" description="Polar residues" evidence="6">
    <location>
        <begin position="422"/>
        <end position="434"/>
    </location>
</feature>
<protein>
    <submittedName>
        <fullName evidence="9">Major facilitator superfamily domain, general substrate transporter</fullName>
    </submittedName>
</protein>
<keyword evidence="4 7" id="KW-0472">Membrane</keyword>
<dbReference type="PROSITE" id="PS50850">
    <property type="entry name" value="MFS"/>
    <property type="match status" value="1"/>
</dbReference>
<dbReference type="InParanoid" id="A0A0V0QL14"/>
<evidence type="ECO:0000256" key="5">
    <source>
        <dbReference type="SAM" id="Coils"/>
    </source>
</evidence>
<dbReference type="Pfam" id="PF07690">
    <property type="entry name" value="MFS_1"/>
    <property type="match status" value="1"/>
</dbReference>
<evidence type="ECO:0000256" key="7">
    <source>
        <dbReference type="SAM" id="Phobius"/>
    </source>
</evidence>
<proteinExistence type="predicted"/>
<evidence type="ECO:0000256" key="6">
    <source>
        <dbReference type="SAM" id="MobiDB-lite"/>
    </source>
</evidence>
<accession>A0A0V0QL14</accession>
<evidence type="ECO:0000256" key="3">
    <source>
        <dbReference type="ARBA" id="ARBA00022989"/>
    </source>
</evidence>
<evidence type="ECO:0000256" key="2">
    <source>
        <dbReference type="ARBA" id="ARBA00022692"/>
    </source>
</evidence>
<keyword evidence="3 7" id="KW-1133">Transmembrane helix</keyword>
<dbReference type="PANTHER" id="PTHR24064">
    <property type="entry name" value="SOLUTE CARRIER FAMILY 22 MEMBER"/>
    <property type="match status" value="1"/>
</dbReference>
<feature type="transmembrane region" description="Helical" evidence="7">
    <location>
        <begin position="566"/>
        <end position="589"/>
    </location>
</feature>
<feature type="transmembrane region" description="Helical" evidence="7">
    <location>
        <begin position="279"/>
        <end position="301"/>
    </location>
</feature>
<dbReference type="InterPro" id="IPR011701">
    <property type="entry name" value="MFS"/>
</dbReference>
<feature type="transmembrane region" description="Helical" evidence="7">
    <location>
        <begin position="244"/>
        <end position="267"/>
    </location>
</feature>
<feature type="transmembrane region" description="Helical" evidence="7">
    <location>
        <begin position="190"/>
        <end position="209"/>
    </location>
</feature>
<dbReference type="OrthoDB" id="3936150at2759"/>
<dbReference type="InterPro" id="IPR020846">
    <property type="entry name" value="MFS_dom"/>
</dbReference>
<reference evidence="9 10" key="1">
    <citation type="journal article" date="2015" name="Sci. Rep.">
        <title>Genome of the facultative scuticociliatosis pathogen Pseudocohnilembus persalinus provides insight into its virulence through horizontal gene transfer.</title>
        <authorList>
            <person name="Xiong J."/>
            <person name="Wang G."/>
            <person name="Cheng J."/>
            <person name="Tian M."/>
            <person name="Pan X."/>
            <person name="Warren A."/>
            <person name="Jiang C."/>
            <person name="Yuan D."/>
            <person name="Miao W."/>
        </authorList>
    </citation>
    <scope>NUCLEOTIDE SEQUENCE [LARGE SCALE GENOMIC DNA]</scope>
    <source>
        <strain evidence="9">36N120E</strain>
    </source>
</reference>
<keyword evidence="2 7" id="KW-0812">Transmembrane</keyword>
<comment type="caution">
    <text evidence="9">The sequence shown here is derived from an EMBL/GenBank/DDBJ whole genome shotgun (WGS) entry which is preliminary data.</text>
</comment>
<organism evidence="9 10">
    <name type="scientific">Pseudocohnilembus persalinus</name>
    <name type="common">Ciliate</name>
    <dbReference type="NCBI Taxonomy" id="266149"/>
    <lineage>
        <taxon>Eukaryota</taxon>
        <taxon>Sar</taxon>
        <taxon>Alveolata</taxon>
        <taxon>Ciliophora</taxon>
        <taxon>Intramacronucleata</taxon>
        <taxon>Oligohymenophorea</taxon>
        <taxon>Scuticociliatia</taxon>
        <taxon>Philasterida</taxon>
        <taxon>Pseudocohnilembidae</taxon>
        <taxon>Pseudocohnilembus</taxon>
    </lineage>
</organism>
<feature type="transmembrane region" description="Helical" evidence="7">
    <location>
        <begin position="627"/>
        <end position="648"/>
    </location>
</feature>
<keyword evidence="5" id="KW-0175">Coiled coil</keyword>
<feature type="transmembrane region" description="Helical" evidence="7">
    <location>
        <begin position="474"/>
        <end position="496"/>
    </location>
</feature>
<feature type="domain" description="Major facilitator superfamily (MFS) profile" evidence="8">
    <location>
        <begin position="127"/>
        <end position="655"/>
    </location>
</feature>
<sequence>MFGDYGANLRNRKCEVIKMSLDGCDYTFDPETCEWQMQVNLDLDQELLNELKGQGDINEYKKLLNKLRQENGIYRQKIEEISKRKEDMKNRVFNAEKENEGLTDQYTKEYLQTEKLDNLRKETQWIIMSMIFMNATFWLQEPKFICNDGQICNQQQAKNEGRCQEQYLYDNDGYTSMTVEMGMYCENSAYLPWSQSIVYIGSAIGSLFLTQMADLVGRKMPIFGLQFIAAIFLLIINFNSSIWLFFICYFMLGLTVWPVETIMYTIINESVNGSLRDKALIGCMLFWSIGEVGIALIAYLIKDWRTAMLITMVIPQFLYCLGNYFFIIESPLFFLQKDPKKVVRHLNLIAKINGKEKLDENIKIIADEEETGSSLDKTIQNDQGQIQGGIQDSSLGQDNLASLRNNSHQNLDSSSENLAVLSGQKTQESSENVLNKNKKKNKNKDGYSEIEENPTNYKKYYLYDLFKYKNLRGIVVVSSLILGGTQIVFFGTSLALNSLPLSVYVAMGVVGLCETVSNFVCALFVHRLERKKFFIIFYAMTVVLCLSYVFIPVYQENEEIPQGVQVASIVLAGLTRVFNIFTMGIYALYAQEIFPTPVRSMGTGFTYAFSTLVTFFAPFVNSLATHIGVYPVFLLGAFSAPILFICCFMKETLGKPIKEYGAKNFSLRAQYLQLLCLQNRIQKQYNCMPCLQKAIQGKKFRRFNQKLSCRTVDI</sequence>
<feature type="region of interest" description="Disordered" evidence="6">
    <location>
        <begin position="422"/>
        <end position="449"/>
    </location>
</feature>
<feature type="transmembrane region" description="Helical" evidence="7">
    <location>
        <begin position="307"/>
        <end position="327"/>
    </location>
</feature>
<evidence type="ECO:0000313" key="10">
    <source>
        <dbReference type="Proteomes" id="UP000054937"/>
    </source>
</evidence>
<comment type="subcellular location">
    <subcellularLocation>
        <location evidence="1">Membrane</location>
        <topology evidence="1">Multi-pass membrane protein</topology>
    </subcellularLocation>
</comment>
<dbReference type="Proteomes" id="UP000054937">
    <property type="component" value="Unassembled WGS sequence"/>
</dbReference>
<feature type="coiled-coil region" evidence="5">
    <location>
        <begin position="57"/>
        <end position="105"/>
    </location>
</feature>
<dbReference type="GO" id="GO:0022857">
    <property type="term" value="F:transmembrane transporter activity"/>
    <property type="evidence" value="ECO:0007669"/>
    <property type="project" value="InterPro"/>
</dbReference>
<dbReference type="SUPFAM" id="SSF103473">
    <property type="entry name" value="MFS general substrate transporter"/>
    <property type="match status" value="1"/>
</dbReference>
<feature type="transmembrane region" description="Helical" evidence="7">
    <location>
        <begin position="533"/>
        <end position="554"/>
    </location>
</feature>
<name>A0A0V0QL14_PSEPJ</name>
<evidence type="ECO:0000256" key="4">
    <source>
        <dbReference type="ARBA" id="ARBA00023136"/>
    </source>
</evidence>
<gene>
    <name evidence="9" type="ORF">PPERSA_13180</name>
</gene>
<dbReference type="InterPro" id="IPR036259">
    <property type="entry name" value="MFS_trans_sf"/>
</dbReference>
<feature type="transmembrane region" description="Helical" evidence="7">
    <location>
        <begin position="502"/>
        <end position="526"/>
    </location>
</feature>
<evidence type="ECO:0000259" key="8">
    <source>
        <dbReference type="PROSITE" id="PS50850"/>
    </source>
</evidence>
<dbReference type="EMBL" id="LDAU01000150">
    <property type="protein sequence ID" value="KRX02926.1"/>
    <property type="molecule type" value="Genomic_DNA"/>
</dbReference>
<keyword evidence="10" id="KW-1185">Reference proteome</keyword>
<feature type="transmembrane region" description="Helical" evidence="7">
    <location>
        <begin position="221"/>
        <end position="238"/>
    </location>
</feature>
<dbReference type="GO" id="GO:0016020">
    <property type="term" value="C:membrane"/>
    <property type="evidence" value="ECO:0007669"/>
    <property type="project" value="UniProtKB-SubCell"/>
</dbReference>
<feature type="transmembrane region" description="Helical" evidence="7">
    <location>
        <begin position="601"/>
        <end position="621"/>
    </location>
</feature>
<evidence type="ECO:0000313" key="9">
    <source>
        <dbReference type="EMBL" id="KRX02926.1"/>
    </source>
</evidence>
<dbReference type="Gene3D" id="1.20.1250.20">
    <property type="entry name" value="MFS general substrate transporter like domains"/>
    <property type="match status" value="2"/>
</dbReference>
<evidence type="ECO:0000256" key="1">
    <source>
        <dbReference type="ARBA" id="ARBA00004141"/>
    </source>
</evidence>